<sequence length="169" mass="19131">MWITTRLHKQTIVIGTAHRPPWQNPSIFFDAVSESITALHHHDGMILLGDFNINLLKMNTSISKLVTEFLSCFSLKQLITEFITQGMINLIWSGLIDLICNNIPASYVQHIPELGAHAIFIAEFKIKKPRYEPSCISIRLLRDIAVDQSSSDLSSIKWELLEHCDSGSE</sequence>
<name>A0AAU9V926_EUPED</name>
<proteinExistence type="predicted"/>
<dbReference type="SUPFAM" id="SSF56219">
    <property type="entry name" value="DNase I-like"/>
    <property type="match status" value="1"/>
</dbReference>
<comment type="caution">
    <text evidence="1">The sequence shown here is derived from an EMBL/GenBank/DDBJ whole genome shotgun (WGS) entry which is preliminary data.</text>
</comment>
<accession>A0AAU9V926</accession>
<dbReference type="InterPro" id="IPR036691">
    <property type="entry name" value="Endo/exonu/phosph_ase_sf"/>
</dbReference>
<organism evidence="1 2">
    <name type="scientific">Euphydryas editha</name>
    <name type="common">Edith's checkerspot</name>
    <dbReference type="NCBI Taxonomy" id="104508"/>
    <lineage>
        <taxon>Eukaryota</taxon>
        <taxon>Metazoa</taxon>
        <taxon>Ecdysozoa</taxon>
        <taxon>Arthropoda</taxon>
        <taxon>Hexapoda</taxon>
        <taxon>Insecta</taxon>
        <taxon>Pterygota</taxon>
        <taxon>Neoptera</taxon>
        <taxon>Endopterygota</taxon>
        <taxon>Lepidoptera</taxon>
        <taxon>Glossata</taxon>
        <taxon>Ditrysia</taxon>
        <taxon>Papilionoidea</taxon>
        <taxon>Nymphalidae</taxon>
        <taxon>Nymphalinae</taxon>
        <taxon>Euphydryas</taxon>
    </lineage>
</organism>
<dbReference type="EMBL" id="CAKOGL010000028">
    <property type="protein sequence ID" value="CAH2105666.1"/>
    <property type="molecule type" value="Genomic_DNA"/>
</dbReference>
<keyword evidence="2" id="KW-1185">Reference proteome</keyword>
<protein>
    <recommendedName>
        <fullName evidence="3">Endonuclease/exonuclease/phosphatase domain-containing protein</fullName>
    </recommendedName>
</protein>
<evidence type="ECO:0008006" key="3">
    <source>
        <dbReference type="Google" id="ProtNLM"/>
    </source>
</evidence>
<evidence type="ECO:0000313" key="1">
    <source>
        <dbReference type="EMBL" id="CAH2105666.1"/>
    </source>
</evidence>
<dbReference type="AlphaFoldDB" id="A0AAU9V926"/>
<dbReference type="Proteomes" id="UP001153954">
    <property type="component" value="Unassembled WGS sequence"/>
</dbReference>
<evidence type="ECO:0000313" key="2">
    <source>
        <dbReference type="Proteomes" id="UP001153954"/>
    </source>
</evidence>
<reference evidence="1" key="1">
    <citation type="submission" date="2022-03" db="EMBL/GenBank/DDBJ databases">
        <authorList>
            <person name="Tunstrom K."/>
        </authorList>
    </citation>
    <scope>NUCLEOTIDE SEQUENCE</scope>
</reference>
<gene>
    <name evidence="1" type="ORF">EEDITHA_LOCUS19899</name>
</gene>